<dbReference type="EMBL" id="JAWZYT010001027">
    <property type="protein sequence ID" value="KAK4316349.1"/>
    <property type="molecule type" value="Genomic_DNA"/>
</dbReference>
<dbReference type="Proteomes" id="UP001292094">
    <property type="component" value="Unassembled WGS sequence"/>
</dbReference>
<accession>A0AAE1PZ69</accession>
<evidence type="ECO:0000313" key="1">
    <source>
        <dbReference type="EMBL" id="KAK4316349.1"/>
    </source>
</evidence>
<reference evidence="1" key="1">
    <citation type="submission" date="2023-11" db="EMBL/GenBank/DDBJ databases">
        <title>Genome assemblies of two species of porcelain crab, Petrolisthes cinctipes and Petrolisthes manimaculis (Anomura: Porcellanidae).</title>
        <authorList>
            <person name="Angst P."/>
        </authorList>
    </citation>
    <scope>NUCLEOTIDE SEQUENCE</scope>
    <source>
        <strain evidence="1">PB745_02</strain>
        <tissue evidence="1">Gill</tissue>
    </source>
</reference>
<organism evidence="1 2">
    <name type="scientific">Petrolisthes manimaculis</name>
    <dbReference type="NCBI Taxonomy" id="1843537"/>
    <lineage>
        <taxon>Eukaryota</taxon>
        <taxon>Metazoa</taxon>
        <taxon>Ecdysozoa</taxon>
        <taxon>Arthropoda</taxon>
        <taxon>Crustacea</taxon>
        <taxon>Multicrustacea</taxon>
        <taxon>Malacostraca</taxon>
        <taxon>Eumalacostraca</taxon>
        <taxon>Eucarida</taxon>
        <taxon>Decapoda</taxon>
        <taxon>Pleocyemata</taxon>
        <taxon>Anomura</taxon>
        <taxon>Galatheoidea</taxon>
        <taxon>Porcellanidae</taxon>
        <taxon>Petrolisthes</taxon>
    </lineage>
</organism>
<comment type="caution">
    <text evidence="1">The sequence shown here is derived from an EMBL/GenBank/DDBJ whole genome shotgun (WGS) entry which is preliminary data.</text>
</comment>
<dbReference type="AlphaFoldDB" id="A0AAE1PZ69"/>
<proteinExistence type="predicted"/>
<gene>
    <name evidence="1" type="ORF">Pmani_012478</name>
</gene>
<name>A0AAE1PZ69_9EUCA</name>
<sequence length="85" mass="10007">MCSDQHCHQPLPSFQDNDRTLQDIRESAREDTEYVHLLQYVTSGFPSHRYELNKTALPYRKLRDSLYTDEELVLYGQRIVVPAAH</sequence>
<protein>
    <submittedName>
        <fullName evidence="1">Uncharacterized protein</fullName>
    </submittedName>
</protein>
<keyword evidence="2" id="KW-1185">Reference proteome</keyword>
<evidence type="ECO:0000313" key="2">
    <source>
        <dbReference type="Proteomes" id="UP001292094"/>
    </source>
</evidence>